<name>L9WQI5_9EURY</name>
<evidence type="ECO:0000313" key="3">
    <source>
        <dbReference type="Proteomes" id="UP000011602"/>
    </source>
</evidence>
<keyword evidence="1" id="KW-0472">Membrane</keyword>
<protein>
    <submittedName>
        <fullName evidence="2">Uncharacterized protein</fullName>
    </submittedName>
</protein>
<organism evidence="2 3">
    <name type="scientific">Natronolimnohabitans innermongolicus JCM 12255</name>
    <dbReference type="NCBI Taxonomy" id="1227499"/>
    <lineage>
        <taxon>Archaea</taxon>
        <taxon>Methanobacteriati</taxon>
        <taxon>Methanobacteriota</taxon>
        <taxon>Stenosarchaea group</taxon>
        <taxon>Halobacteria</taxon>
        <taxon>Halobacteriales</taxon>
        <taxon>Natrialbaceae</taxon>
        <taxon>Natronolimnohabitans</taxon>
    </lineage>
</organism>
<gene>
    <name evidence="2" type="ORF">C493_17021</name>
</gene>
<dbReference type="EMBL" id="AOHZ01000081">
    <property type="protein sequence ID" value="ELY51652.1"/>
    <property type="molecule type" value="Genomic_DNA"/>
</dbReference>
<evidence type="ECO:0000313" key="2">
    <source>
        <dbReference type="EMBL" id="ELY51652.1"/>
    </source>
</evidence>
<dbReference type="Proteomes" id="UP000011602">
    <property type="component" value="Unassembled WGS sequence"/>
</dbReference>
<sequence>MTTLPVWIDDRIDPTLEKKLTQRHVVEVMLEAERPFFSVHQLQALVGPTVSEETVRNRLNELREIDVVAAETYPETLTLYYVNHPESQWPLSPEGKRALARDSALDTLSVGQFLRLRNPAGIRTLVLAGFQLSLVLFGAGIGLWVFGLDSPVEATSAMVEAAANLFLVCLVLLVAERAARELRAGDRGERSATVDRFAPK</sequence>
<dbReference type="STRING" id="1227499.C493_17021"/>
<proteinExistence type="predicted"/>
<dbReference type="PATRIC" id="fig|1227499.3.peg.3493"/>
<dbReference type="OrthoDB" id="275362at2157"/>
<keyword evidence="1" id="KW-0812">Transmembrane</keyword>
<feature type="transmembrane region" description="Helical" evidence="1">
    <location>
        <begin position="154"/>
        <end position="175"/>
    </location>
</feature>
<keyword evidence="1" id="KW-1133">Transmembrane helix</keyword>
<dbReference type="RefSeq" id="WP_007260665.1">
    <property type="nucleotide sequence ID" value="NZ_AOHZ01000081.1"/>
</dbReference>
<reference evidence="2 3" key="1">
    <citation type="journal article" date="2014" name="PLoS Genet.">
        <title>Phylogenetically driven sequencing of extremely halophilic archaea reveals strategies for static and dynamic osmo-response.</title>
        <authorList>
            <person name="Becker E.A."/>
            <person name="Seitzer P.M."/>
            <person name="Tritt A."/>
            <person name="Larsen D."/>
            <person name="Krusor M."/>
            <person name="Yao A.I."/>
            <person name="Wu D."/>
            <person name="Madern D."/>
            <person name="Eisen J.A."/>
            <person name="Darling A.E."/>
            <person name="Facciotti M.T."/>
        </authorList>
    </citation>
    <scope>NUCLEOTIDE SEQUENCE [LARGE SCALE GENOMIC DNA]</scope>
    <source>
        <strain evidence="2 3">JCM 12255</strain>
    </source>
</reference>
<keyword evidence="3" id="KW-1185">Reference proteome</keyword>
<comment type="caution">
    <text evidence="2">The sequence shown here is derived from an EMBL/GenBank/DDBJ whole genome shotgun (WGS) entry which is preliminary data.</text>
</comment>
<accession>L9WQI5</accession>
<dbReference type="eggNOG" id="arCOG06383">
    <property type="taxonomic scope" value="Archaea"/>
</dbReference>
<feature type="transmembrane region" description="Helical" evidence="1">
    <location>
        <begin position="125"/>
        <end position="148"/>
    </location>
</feature>
<evidence type="ECO:0000256" key="1">
    <source>
        <dbReference type="SAM" id="Phobius"/>
    </source>
</evidence>
<dbReference type="AlphaFoldDB" id="L9WQI5"/>